<keyword evidence="2" id="KW-0964">Secreted</keyword>
<dbReference type="AlphaFoldDB" id="A0A1Y6CMF1"/>
<dbReference type="PANTHER" id="PTHR34823">
    <property type="entry name" value="GLCNAC-BINDING PROTEIN A"/>
    <property type="match status" value="1"/>
</dbReference>
<gene>
    <name evidence="6" type="ORF">SAMN06296036_12180</name>
</gene>
<keyword evidence="3" id="KW-0732">Signal</keyword>
<evidence type="ECO:0000256" key="3">
    <source>
        <dbReference type="ARBA" id="ARBA00022729"/>
    </source>
</evidence>
<sequence>MKTLFNTLCILIFLSYPILALAHGYMSEPKSRSLLCKEGSNQNCGAVQYEPQSVEGPDGFPEAGAADGQIAAAASASWSPLNEQSPGRWNKVAIKSGTNTFSWHFTAPHVTKDWRYFLTKPDWNPSEPLSRQAFDLEPFCVVDGAMAKPPADISHDCQLPERSGYHVILALWDVGDTAATFYQVIDVDFNGSNGGGDGTPGDSNSPDTDNGNPSFPTGDDCDDEASQLSQTTSKLLCNAKPFSGADAEWCNENCNQVPSFCPKDLCECQ</sequence>
<keyword evidence="7" id="KW-1185">Reference proteome</keyword>
<dbReference type="InterPro" id="IPR004302">
    <property type="entry name" value="Cellulose/chitin-bd_N"/>
</dbReference>
<dbReference type="FunFam" id="2.70.50.50:FF:000001">
    <property type="entry name" value="Chitin-binding protein"/>
    <property type="match status" value="1"/>
</dbReference>
<dbReference type="Gene3D" id="2.70.50.50">
    <property type="entry name" value="chitin-binding protein cbp21"/>
    <property type="match status" value="1"/>
</dbReference>
<dbReference type="Proteomes" id="UP000192907">
    <property type="component" value="Unassembled WGS sequence"/>
</dbReference>
<evidence type="ECO:0000259" key="5">
    <source>
        <dbReference type="Pfam" id="PF03067"/>
    </source>
</evidence>
<dbReference type="EMBL" id="FWZT01000021">
    <property type="protein sequence ID" value="SMF62598.1"/>
    <property type="molecule type" value="Genomic_DNA"/>
</dbReference>
<dbReference type="STRING" id="1513793.SAMN06296036_12180"/>
<dbReference type="GO" id="GO:0005576">
    <property type="term" value="C:extracellular region"/>
    <property type="evidence" value="ECO:0007669"/>
    <property type="project" value="UniProtKB-SubCell"/>
</dbReference>
<accession>A0A1Y6CMF1</accession>
<dbReference type="SUPFAM" id="SSF81296">
    <property type="entry name" value="E set domains"/>
    <property type="match status" value="1"/>
</dbReference>
<evidence type="ECO:0000256" key="4">
    <source>
        <dbReference type="SAM" id="MobiDB-lite"/>
    </source>
</evidence>
<dbReference type="OrthoDB" id="3675244at2"/>
<evidence type="ECO:0000256" key="2">
    <source>
        <dbReference type="ARBA" id="ARBA00022525"/>
    </source>
</evidence>
<proteinExistence type="predicted"/>
<feature type="domain" description="Chitin-binding type-4" evidence="5">
    <location>
        <begin position="23"/>
        <end position="187"/>
    </location>
</feature>
<dbReference type="InterPro" id="IPR014756">
    <property type="entry name" value="Ig_E-set"/>
</dbReference>
<protein>
    <submittedName>
        <fullName evidence="6">Chitin binding domain-containing protein</fullName>
    </submittedName>
</protein>
<evidence type="ECO:0000256" key="1">
    <source>
        <dbReference type="ARBA" id="ARBA00004613"/>
    </source>
</evidence>
<dbReference type="InterPro" id="IPR051024">
    <property type="entry name" value="GlcNAc_Chitin_IntDeg"/>
</dbReference>
<name>A0A1Y6CMF1_9BACT</name>
<dbReference type="Pfam" id="PF03067">
    <property type="entry name" value="LPMO_10"/>
    <property type="match status" value="1"/>
</dbReference>
<feature type="region of interest" description="Disordered" evidence="4">
    <location>
        <begin position="192"/>
        <end position="225"/>
    </location>
</feature>
<comment type="subcellular location">
    <subcellularLocation>
        <location evidence="1">Secreted</location>
    </subcellularLocation>
</comment>
<dbReference type="PANTHER" id="PTHR34823:SF1">
    <property type="entry name" value="CHITIN-BINDING TYPE-4 DOMAIN-CONTAINING PROTEIN"/>
    <property type="match status" value="1"/>
</dbReference>
<reference evidence="7" key="1">
    <citation type="submission" date="2017-04" db="EMBL/GenBank/DDBJ databases">
        <authorList>
            <person name="Varghese N."/>
            <person name="Submissions S."/>
        </authorList>
    </citation>
    <scope>NUCLEOTIDE SEQUENCE [LARGE SCALE GENOMIC DNA]</scope>
    <source>
        <strain evidence="7">RKEM611</strain>
    </source>
</reference>
<dbReference type="CDD" id="cd21177">
    <property type="entry name" value="LPMO_AA10"/>
    <property type="match status" value="1"/>
</dbReference>
<evidence type="ECO:0000313" key="6">
    <source>
        <dbReference type="EMBL" id="SMF62598.1"/>
    </source>
</evidence>
<evidence type="ECO:0000313" key="7">
    <source>
        <dbReference type="Proteomes" id="UP000192907"/>
    </source>
</evidence>
<organism evidence="6 7">
    <name type="scientific">Pseudobacteriovorax antillogorgiicola</name>
    <dbReference type="NCBI Taxonomy" id="1513793"/>
    <lineage>
        <taxon>Bacteria</taxon>
        <taxon>Pseudomonadati</taxon>
        <taxon>Bdellovibrionota</taxon>
        <taxon>Oligoflexia</taxon>
        <taxon>Oligoflexales</taxon>
        <taxon>Pseudobacteriovoracaceae</taxon>
        <taxon>Pseudobacteriovorax</taxon>
    </lineage>
</organism>